<dbReference type="Gene3D" id="3.20.20.80">
    <property type="entry name" value="Glycosidases"/>
    <property type="match status" value="1"/>
</dbReference>
<dbReference type="GO" id="GO:0005975">
    <property type="term" value="P:carbohydrate metabolic process"/>
    <property type="evidence" value="ECO:0007669"/>
    <property type="project" value="InterPro"/>
</dbReference>
<organism evidence="5 6">
    <name type="scientific">Daucus carota subsp. sativus</name>
    <name type="common">Carrot</name>
    <dbReference type="NCBI Taxonomy" id="79200"/>
    <lineage>
        <taxon>Eukaryota</taxon>
        <taxon>Viridiplantae</taxon>
        <taxon>Streptophyta</taxon>
        <taxon>Embryophyta</taxon>
        <taxon>Tracheophyta</taxon>
        <taxon>Spermatophyta</taxon>
        <taxon>Magnoliopsida</taxon>
        <taxon>eudicotyledons</taxon>
        <taxon>Gunneridae</taxon>
        <taxon>Pentapetalae</taxon>
        <taxon>asterids</taxon>
        <taxon>campanulids</taxon>
        <taxon>Apiales</taxon>
        <taxon>Apiaceae</taxon>
        <taxon>Apioideae</taxon>
        <taxon>Scandiceae</taxon>
        <taxon>Daucinae</taxon>
        <taxon>Daucus</taxon>
        <taxon>Daucus sect. Daucus</taxon>
    </lineage>
</organism>
<evidence type="ECO:0008006" key="7">
    <source>
        <dbReference type="Google" id="ProtNLM"/>
    </source>
</evidence>
<dbReference type="AlphaFoldDB" id="A0AAF0XK23"/>
<sequence length="463" mass="52982">MNFDPSLCSSRSHKLQTNLFYLYKSQVFISFQYEGAVKEGGRGQTIWDKFAHTPGKISDGSTADVAVNQYHLYNEDIKLMKNMGMDAYRFSISWSRIFPRIEPYVTLYHWDLPQALDDKYQGWLSSQIVNDFAAYAETCFREFGDRVKHWMTFNEPHTFAIQGYDLGFEAPGRCSLLGHLYCKEGNSATEPYIVGHNVLLAHGTATDIYRKTYKKKQNGIVGIAFDTFWYEPTTNYTADIEAALRAMDFNLGWFVDPLMFGDYPSSMRSRVGSRLPKFSEAESTLLKGSLDFLGINHYTTWYASNSSVESILNDSIADIGVLTLPFKDGIPIGDRANSIWLYIVPQGMRSLLNYVKTKYGNPLVIITENGMDDANSPFTSISDALKDEKRIKYHNDYLTNVLAAIKEDGCNVKGYFAWSLLDNWEWAAGFSSRFGLYYVDYNDKLRRYAKDSVHWFQKFLAPN</sequence>
<evidence type="ECO:0000256" key="4">
    <source>
        <dbReference type="RuleBase" id="RU003690"/>
    </source>
</evidence>
<evidence type="ECO:0000313" key="5">
    <source>
        <dbReference type="EMBL" id="WOH07876.1"/>
    </source>
</evidence>
<evidence type="ECO:0000256" key="1">
    <source>
        <dbReference type="ARBA" id="ARBA00010838"/>
    </source>
</evidence>
<gene>
    <name evidence="5" type="ORF">DCAR_0727310</name>
</gene>
<evidence type="ECO:0000256" key="2">
    <source>
        <dbReference type="ARBA" id="ARBA00022801"/>
    </source>
</evidence>
<dbReference type="EMBL" id="CP093349">
    <property type="protein sequence ID" value="WOH07876.1"/>
    <property type="molecule type" value="Genomic_DNA"/>
</dbReference>
<name>A0AAF0XK23_DAUCS</name>
<evidence type="ECO:0000256" key="3">
    <source>
        <dbReference type="ARBA" id="ARBA00023295"/>
    </source>
</evidence>
<dbReference type="PRINTS" id="PR00131">
    <property type="entry name" value="GLHYDRLASE1"/>
</dbReference>
<reference evidence="5" key="1">
    <citation type="journal article" date="2016" name="Nat. Genet.">
        <title>A high-quality carrot genome assembly provides new insights into carotenoid accumulation and asterid genome evolution.</title>
        <authorList>
            <person name="Iorizzo M."/>
            <person name="Ellison S."/>
            <person name="Senalik D."/>
            <person name="Zeng P."/>
            <person name="Satapoomin P."/>
            <person name="Huang J."/>
            <person name="Bowman M."/>
            <person name="Iovene M."/>
            <person name="Sanseverino W."/>
            <person name="Cavagnaro P."/>
            <person name="Yildiz M."/>
            <person name="Macko-Podgorni A."/>
            <person name="Moranska E."/>
            <person name="Grzebelus E."/>
            <person name="Grzebelus D."/>
            <person name="Ashrafi H."/>
            <person name="Zheng Z."/>
            <person name="Cheng S."/>
            <person name="Spooner D."/>
            <person name="Van Deynze A."/>
            <person name="Simon P."/>
        </authorList>
    </citation>
    <scope>NUCLEOTIDE SEQUENCE</scope>
    <source>
        <tissue evidence="5">Leaf</tissue>
    </source>
</reference>
<protein>
    <recommendedName>
        <fullName evidence="7">Beta-glucosidase</fullName>
    </recommendedName>
</protein>
<proteinExistence type="inferred from homology"/>
<evidence type="ECO:0000313" key="6">
    <source>
        <dbReference type="Proteomes" id="UP000077755"/>
    </source>
</evidence>
<dbReference type="Proteomes" id="UP000077755">
    <property type="component" value="Chromosome 7"/>
</dbReference>
<dbReference type="GO" id="GO:0008422">
    <property type="term" value="F:beta-glucosidase activity"/>
    <property type="evidence" value="ECO:0007669"/>
    <property type="project" value="TreeGrafter"/>
</dbReference>
<reference evidence="5" key="2">
    <citation type="submission" date="2022-03" db="EMBL/GenBank/DDBJ databases">
        <title>Draft title - Genomic analysis of global carrot germplasm unveils the trajectory of domestication and the origin of high carotenoid orange carrot.</title>
        <authorList>
            <person name="Iorizzo M."/>
            <person name="Ellison S."/>
            <person name="Senalik D."/>
            <person name="Macko-Podgorni A."/>
            <person name="Grzebelus D."/>
            <person name="Bostan H."/>
            <person name="Rolling W."/>
            <person name="Curaba J."/>
            <person name="Simon P."/>
        </authorList>
    </citation>
    <scope>NUCLEOTIDE SEQUENCE</scope>
    <source>
        <tissue evidence="5">Leaf</tissue>
    </source>
</reference>
<dbReference type="InterPro" id="IPR001360">
    <property type="entry name" value="Glyco_hydro_1"/>
</dbReference>
<keyword evidence="3" id="KW-0326">Glycosidase</keyword>
<keyword evidence="2" id="KW-0378">Hydrolase</keyword>
<dbReference type="SUPFAM" id="SSF51445">
    <property type="entry name" value="(Trans)glycosidases"/>
    <property type="match status" value="1"/>
</dbReference>
<dbReference type="PANTHER" id="PTHR10353">
    <property type="entry name" value="GLYCOSYL HYDROLASE"/>
    <property type="match status" value="1"/>
</dbReference>
<dbReference type="PANTHER" id="PTHR10353:SF302">
    <property type="entry name" value="BETA-GLUCOSIDASE 40"/>
    <property type="match status" value="1"/>
</dbReference>
<dbReference type="Pfam" id="PF00232">
    <property type="entry name" value="Glyco_hydro_1"/>
    <property type="match status" value="2"/>
</dbReference>
<accession>A0AAF0XK23</accession>
<dbReference type="FunFam" id="3.20.20.80:FF:000020">
    <property type="entry name" value="Beta-glucosidase 12"/>
    <property type="match status" value="1"/>
</dbReference>
<keyword evidence="6" id="KW-1185">Reference proteome</keyword>
<dbReference type="InterPro" id="IPR017853">
    <property type="entry name" value="GH"/>
</dbReference>
<comment type="similarity">
    <text evidence="1 4">Belongs to the glycosyl hydrolase 1 family.</text>
</comment>